<evidence type="ECO:0000256" key="2">
    <source>
        <dbReference type="ARBA" id="ARBA00006020"/>
    </source>
</evidence>
<dbReference type="CDD" id="cd20270">
    <property type="entry name" value="Complex1_LYR_SDHAF3_LYRM10"/>
    <property type="match status" value="1"/>
</dbReference>
<evidence type="ECO:0000256" key="1">
    <source>
        <dbReference type="ARBA" id="ARBA00004305"/>
    </source>
</evidence>
<evidence type="ECO:0000256" key="6">
    <source>
        <dbReference type="RuleBase" id="RU368039"/>
    </source>
</evidence>
<evidence type="ECO:0000313" key="8">
    <source>
        <dbReference type="Proteomes" id="UP000051952"/>
    </source>
</evidence>
<dbReference type="Proteomes" id="UP000051952">
    <property type="component" value="Unassembled WGS sequence"/>
</dbReference>
<keyword evidence="4 6" id="KW-0496">Mitochondrion</keyword>
<dbReference type="PANTHER" id="PTHR13137">
    <property type="entry name" value="DC11 ACN9 HOMOLOG"/>
    <property type="match status" value="1"/>
</dbReference>
<evidence type="ECO:0000256" key="3">
    <source>
        <dbReference type="ARBA" id="ARBA00022946"/>
    </source>
</evidence>
<dbReference type="GO" id="GO:0034553">
    <property type="term" value="P:mitochondrial respiratory chain complex II assembly"/>
    <property type="evidence" value="ECO:0007669"/>
    <property type="project" value="UniProtKB-UniRule"/>
</dbReference>
<evidence type="ECO:0000256" key="5">
    <source>
        <dbReference type="ARBA" id="ARBA00023186"/>
    </source>
</evidence>
<dbReference type="InterPro" id="IPR008381">
    <property type="entry name" value="SDHAF3/Sdh7"/>
</dbReference>
<evidence type="ECO:0000256" key="4">
    <source>
        <dbReference type="ARBA" id="ARBA00023128"/>
    </source>
</evidence>
<dbReference type="Pfam" id="PF13233">
    <property type="entry name" value="Complex1_LYR_2"/>
    <property type="match status" value="1"/>
</dbReference>
<reference evidence="8" key="1">
    <citation type="submission" date="2015-09" db="EMBL/GenBank/DDBJ databases">
        <authorList>
            <consortium name="Pathogen Informatics"/>
        </authorList>
    </citation>
    <scope>NUCLEOTIDE SEQUENCE [LARGE SCALE GENOMIC DNA]</scope>
    <source>
        <strain evidence="8">Lake Konstanz</strain>
    </source>
</reference>
<keyword evidence="3" id="KW-0809">Transit peptide</keyword>
<sequence>MRRFCASLAPHVPQKISLARPATGQASNSSGCGTQQRVAASPILQLLRRPQELGSQQCSFRSEEWRQSMLTLYRVILKLHAVRLEPVQRTFGDKFVKNEFRRHAMANEKYARIFYSSWVDYIVQLERGATSRSLTRDEESMLSAEQKGKLAEIRSYVVQQRQTDGDFTL</sequence>
<comment type="similarity">
    <text evidence="2 6">Belongs to the complex I LYR family. SDHAF3 subfamily.</text>
</comment>
<comment type="function">
    <text evidence="6">Plays an essential role in the assembly of succinate dehydrogenase (SDH), an enzyme complex (also referred to as respiratory complex II) that is a component of both the tricarboxylic acid (TCA) cycle and the mitochondrial electron transport chain, and which couples the oxidation of succinate to fumarate with the reduction of ubiquinone (coenzyme Q) to ubiquinol. Promotes maturation of the iron-sulfur protein subunit of the SDH catalytic dimer, protecting it from the deleterious effects of oxidants. May act together with SDHAF1.</text>
</comment>
<dbReference type="EMBL" id="CYKH01002041">
    <property type="protein sequence ID" value="CUG92411.1"/>
    <property type="molecule type" value="Genomic_DNA"/>
</dbReference>
<accession>A0A0S4JQ90</accession>
<dbReference type="OrthoDB" id="278329at2759"/>
<organism evidence="7 8">
    <name type="scientific">Bodo saltans</name>
    <name type="common">Flagellated protozoan</name>
    <dbReference type="NCBI Taxonomy" id="75058"/>
    <lineage>
        <taxon>Eukaryota</taxon>
        <taxon>Discoba</taxon>
        <taxon>Euglenozoa</taxon>
        <taxon>Kinetoplastea</taxon>
        <taxon>Metakinetoplastina</taxon>
        <taxon>Eubodonida</taxon>
        <taxon>Bodonidae</taxon>
        <taxon>Bodo</taxon>
    </lineage>
</organism>
<dbReference type="GO" id="GO:0005759">
    <property type="term" value="C:mitochondrial matrix"/>
    <property type="evidence" value="ECO:0007669"/>
    <property type="project" value="UniProtKB-SubCell"/>
</dbReference>
<comment type="subunit">
    <text evidence="6">Interacts with the iron-sulfur protein subunit within the SDH catalytic dimer.</text>
</comment>
<keyword evidence="5 6" id="KW-0143">Chaperone</keyword>
<name>A0A0S4JQ90_BODSA</name>
<dbReference type="GO" id="GO:0006105">
    <property type="term" value="P:succinate metabolic process"/>
    <property type="evidence" value="ECO:0007669"/>
    <property type="project" value="TreeGrafter"/>
</dbReference>
<evidence type="ECO:0000313" key="7">
    <source>
        <dbReference type="EMBL" id="CUG92411.1"/>
    </source>
</evidence>
<comment type="subcellular location">
    <subcellularLocation>
        <location evidence="1 6">Mitochondrion matrix</location>
    </subcellularLocation>
</comment>
<gene>
    <name evidence="7" type="ORF">BSAL_37155</name>
</gene>
<keyword evidence="8" id="KW-1185">Reference proteome</keyword>
<dbReference type="VEuPathDB" id="TriTrypDB:BSAL_37155"/>
<proteinExistence type="inferred from homology"/>
<protein>
    <recommendedName>
        <fullName evidence="6">Succinate dehydrogenase assembly factor 3</fullName>
        <shortName evidence="6">SDH assembly factor 3</shortName>
        <shortName evidence="6">SDHAF3</shortName>
    </recommendedName>
</protein>
<dbReference type="AlphaFoldDB" id="A0A0S4JQ90"/>
<dbReference type="GO" id="GO:0005758">
    <property type="term" value="C:mitochondrial intermembrane space"/>
    <property type="evidence" value="ECO:0007669"/>
    <property type="project" value="TreeGrafter"/>
</dbReference>
<dbReference type="PANTHER" id="PTHR13137:SF6">
    <property type="entry name" value="SUCCINATE DEHYDROGENASE ASSEMBLY FACTOR 3, MITOCHONDRIAL"/>
    <property type="match status" value="1"/>
</dbReference>